<protein>
    <submittedName>
        <fullName evidence="1">Uncharacterized protein</fullName>
    </submittedName>
</protein>
<organism evidence="1 2">
    <name type="scientific">Poecilia mexicana</name>
    <dbReference type="NCBI Taxonomy" id="48701"/>
    <lineage>
        <taxon>Eukaryota</taxon>
        <taxon>Metazoa</taxon>
        <taxon>Chordata</taxon>
        <taxon>Craniata</taxon>
        <taxon>Vertebrata</taxon>
        <taxon>Euteleostomi</taxon>
        <taxon>Actinopterygii</taxon>
        <taxon>Neopterygii</taxon>
        <taxon>Teleostei</taxon>
        <taxon>Neoteleostei</taxon>
        <taxon>Acanthomorphata</taxon>
        <taxon>Ovalentaria</taxon>
        <taxon>Atherinomorphae</taxon>
        <taxon>Cyprinodontiformes</taxon>
        <taxon>Poeciliidae</taxon>
        <taxon>Poeciliinae</taxon>
        <taxon>Poecilia</taxon>
    </lineage>
</organism>
<accession>A0A3B3WP61</accession>
<dbReference type="STRING" id="48701.ENSPMEP00000004497"/>
<name>A0A3B3WP61_9TELE</name>
<sequence length="181" mass="21202">MLGKPMEQPISGTNEAAELSLLIKSLRFERLLKEELENPPPSMMDSTVWGLCKDFTIGGGYFKIDSYIKTWDIKPVWVYNVDYLRTELEDDFKIHLYKALFMAPTARKPIGDRVNIYFAMEISKTEPEAPVEVRFLLESRRLIHTPGKSKFSEKWLTDITDTKDLFQRMMEPRVWTLDIFL</sequence>
<reference evidence="1" key="2">
    <citation type="submission" date="2025-09" db="UniProtKB">
        <authorList>
            <consortium name="Ensembl"/>
        </authorList>
    </citation>
    <scope>IDENTIFICATION</scope>
</reference>
<reference evidence="1" key="1">
    <citation type="submission" date="2025-08" db="UniProtKB">
        <authorList>
            <consortium name="Ensembl"/>
        </authorList>
    </citation>
    <scope>IDENTIFICATION</scope>
</reference>
<evidence type="ECO:0000313" key="2">
    <source>
        <dbReference type="Proteomes" id="UP000261480"/>
    </source>
</evidence>
<evidence type="ECO:0000313" key="1">
    <source>
        <dbReference type="Ensembl" id="ENSPMEP00000004497.1"/>
    </source>
</evidence>
<dbReference type="GO" id="GO:0034237">
    <property type="term" value="F:protein kinase A regulatory subunit binding"/>
    <property type="evidence" value="ECO:0007669"/>
    <property type="project" value="TreeGrafter"/>
</dbReference>
<dbReference type="GO" id="GO:0005952">
    <property type="term" value="C:cAMP-dependent protein kinase complex"/>
    <property type="evidence" value="ECO:0007669"/>
    <property type="project" value="TreeGrafter"/>
</dbReference>
<dbReference type="Proteomes" id="UP000261480">
    <property type="component" value="Unplaced"/>
</dbReference>
<dbReference type="Ensembl" id="ENSPMET00000009085.1">
    <property type="protein sequence ID" value="ENSPMEP00000004497.1"/>
    <property type="gene ID" value="ENSPMEG00000000097.1"/>
</dbReference>
<proteinExistence type="predicted"/>
<dbReference type="AlphaFoldDB" id="A0A3B3WP61"/>
<dbReference type="Pfam" id="PF14469">
    <property type="entry name" value="AKAP28"/>
    <property type="match status" value="1"/>
</dbReference>
<keyword evidence="2" id="KW-1185">Reference proteome</keyword>
<dbReference type="InterPro" id="IPR025663">
    <property type="entry name" value="AKAP_28"/>
</dbReference>